<dbReference type="AlphaFoldDB" id="A0A1Z4LMU0"/>
<dbReference type="PROSITE" id="PS50011">
    <property type="entry name" value="PROTEIN_KINASE_DOM"/>
    <property type="match status" value="1"/>
</dbReference>
<sequence>MLEANQILKNLYQLKEKLSQNAGRQTWLAEDISIQPAEVVIIKFLSFGENFQWQDLKLFEREADILKQLSHPKIPKYRDYFSIEDNNNWFALVEEYIPGESLKQLFEAKKRFTEQELKKIGSEVLDILCYLHTLNPQVIHRDIKPSNLIIGVDKKVYLIDFGAVQDSVAAQGATFTVVGTYGYAPIEQFGGRTVPASDLYALGATLIHLATGTIPADLPQTKMRIQFRDKVSLSDGFISWIEKLTEPDIDDRFTTADEALKALNSPLVSNSSTAEIVPSKSNRIKLDKSNDKLEIIVDGYTEDRFFLFITFLIISITIFPLVPIGFLVSIFLLFFCFLLFTSIYKTFYLRFNPQKFVVESKSKSKYFNCLNSWKLGDTSEIKSVRKDYLQSRQGKTPIIRIETASKKYEIIEGLNEAEIDWLVKEIKDWLYNL</sequence>
<dbReference type="Gene3D" id="1.10.510.10">
    <property type="entry name" value="Transferase(Phosphotransferase) domain 1"/>
    <property type="match status" value="1"/>
</dbReference>
<keyword evidence="5" id="KW-0723">Serine/threonine-protein kinase</keyword>
<evidence type="ECO:0000313" key="5">
    <source>
        <dbReference type="EMBL" id="BAY82533.1"/>
    </source>
</evidence>
<name>A0A1Z4LMU0_9CYAN</name>
<dbReference type="PANTHER" id="PTHR24363">
    <property type="entry name" value="SERINE/THREONINE PROTEIN KINASE"/>
    <property type="match status" value="1"/>
</dbReference>
<keyword evidence="2" id="KW-0067">ATP-binding</keyword>
<keyword evidence="3" id="KW-0472">Membrane</keyword>
<dbReference type="GO" id="GO:0005524">
    <property type="term" value="F:ATP binding"/>
    <property type="evidence" value="ECO:0007669"/>
    <property type="project" value="UniProtKB-KW"/>
</dbReference>
<evidence type="ECO:0000259" key="4">
    <source>
        <dbReference type="PROSITE" id="PS50011"/>
    </source>
</evidence>
<feature type="domain" description="Protein kinase" evidence="4">
    <location>
        <begin position="12"/>
        <end position="268"/>
    </location>
</feature>
<organism evidence="5 6">
    <name type="scientific">Calothrix parasitica NIES-267</name>
    <dbReference type="NCBI Taxonomy" id="1973488"/>
    <lineage>
        <taxon>Bacteria</taxon>
        <taxon>Bacillati</taxon>
        <taxon>Cyanobacteriota</taxon>
        <taxon>Cyanophyceae</taxon>
        <taxon>Nostocales</taxon>
        <taxon>Calotrichaceae</taxon>
        <taxon>Calothrix</taxon>
    </lineage>
</organism>
<reference evidence="5 6" key="1">
    <citation type="submission" date="2017-06" db="EMBL/GenBank/DDBJ databases">
        <title>Genome sequencing of cyanobaciteial culture collection at National Institute for Environmental Studies (NIES).</title>
        <authorList>
            <person name="Hirose Y."/>
            <person name="Shimura Y."/>
            <person name="Fujisawa T."/>
            <person name="Nakamura Y."/>
            <person name="Kawachi M."/>
        </authorList>
    </citation>
    <scope>NUCLEOTIDE SEQUENCE [LARGE SCALE GENOMIC DNA]</scope>
    <source>
        <strain evidence="5 6">NIES-267</strain>
    </source>
</reference>
<keyword evidence="5" id="KW-0808">Transferase</keyword>
<dbReference type="PROSITE" id="PS00108">
    <property type="entry name" value="PROTEIN_KINASE_ST"/>
    <property type="match status" value="1"/>
</dbReference>
<dbReference type="EMBL" id="AP018227">
    <property type="protein sequence ID" value="BAY82533.1"/>
    <property type="molecule type" value="Genomic_DNA"/>
</dbReference>
<dbReference type="Pfam" id="PF00069">
    <property type="entry name" value="Pkinase"/>
    <property type="match status" value="1"/>
</dbReference>
<keyword evidence="5" id="KW-0418">Kinase</keyword>
<dbReference type="InterPro" id="IPR011009">
    <property type="entry name" value="Kinase-like_dom_sf"/>
</dbReference>
<keyword evidence="3" id="KW-0812">Transmembrane</keyword>
<dbReference type="SUPFAM" id="SSF56112">
    <property type="entry name" value="Protein kinase-like (PK-like)"/>
    <property type="match status" value="1"/>
</dbReference>
<evidence type="ECO:0000256" key="3">
    <source>
        <dbReference type="SAM" id="Phobius"/>
    </source>
</evidence>
<protein>
    <submittedName>
        <fullName evidence="5">Serine/threonine protein kinase</fullName>
    </submittedName>
</protein>
<gene>
    <name evidence="5" type="ORF">NIES267_20140</name>
</gene>
<dbReference type="OrthoDB" id="5518868at2"/>
<proteinExistence type="predicted"/>
<dbReference type="SMART" id="SM00220">
    <property type="entry name" value="S_TKc"/>
    <property type="match status" value="1"/>
</dbReference>
<evidence type="ECO:0000256" key="2">
    <source>
        <dbReference type="ARBA" id="ARBA00022840"/>
    </source>
</evidence>
<feature type="transmembrane region" description="Helical" evidence="3">
    <location>
        <begin position="328"/>
        <end position="347"/>
    </location>
</feature>
<evidence type="ECO:0000256" key="1">
    <source>
        <dbReference type="ARBA" id="ARBA00022741"/>
    </source>
</evidence>
<dbReference type="GO" id="GO:0004674">
    <property type="term" value="F:protein serine/threonine kinase activity"/>
    <property type="evidence" value="ECO:0007669"/>
    <property type="project" value="UniProtKB-KW"/>
</dbReference>
<dbReference type="PANTHER" id="PTHR24363:SF7">
    <property type="entry name" value="SERINE_THREONINE-PROTEIN KINASE-LIKE PROTEIN E"/>
    <property type="match status" value="1"/>
</dbReference>
<dbReference type="CDD" id="cd14014">
    <property type="entry name" value="STKc_PknB_like"/>
    <property type="match status" value="1"/>
</dbReference>
<keyword evidence="6" id="KW-1185">Reference proteome</keyword>
<evidence type="ECO:0000313" key="6">
    <source>
        <dbReference type="Proteomes" id="UP000218418"/>
    </source>
</evidence>
<dbReference type="Proteomes" id="UP000218418">
    <property type="component" value="Chromosome"/>
</dbReference>
<dbReference type="InterPro" id="IPR000719">
    <property type="entry name" value="Prot_kinase_dom"/>
</dbReference>
<keyword evidence="1" id="KW-0547">Nucleotide-binding</keyword>
<accession>A0A1Z4LMU0</accession>
<keyword evidence="3" id="KW-1133">Transmembrane helix</keyword>
<dbReference type="InterPro" id="IPR008271">
    <property type="entry name" value="Ser/Thr_kinase_AS"/>
</dbReference>